<gene>
    <name evidence="4" type="ORF">SAMN02745130_00308</name>
</gene>
<dbReference type="EMBL" id="FUYB01000001">
    <property type="protein sequence ID" value="SKA68536.1"/>
    <property type="molecule type" value="Genomic_DNA"/>
</dbReference>
<dbReference type="Pfam" id="PF05239">
    <property type="entry name" value="PRC"/>
    <property type="match status" value="1"/>
</dbReference>
<dbReference type="Gene3D" id="2.30.30.240">
    <property type="entry name" value="PRC-barrel domain"/>
    <property type="match status" value="1"/>
</dbReference>
<dbReference type="SUPFAM" id="SSF50346">
    <property type="entry name" value="PRC-barrel domain"/>
    <property type="match status" value="1"/>
</dbReference>
<dbReference type="PANTHER" id="PTHR36505:SF1">
    <property type="entry name" value="BLR1072 PROTEIN"/>
    <property type="match status" value="1"/>
</dbReference>
<accession>A0A1T4VU96</accession>
<evidence type="ECO:0000259" key="3">
    <source>
        <dbReference type="Pfam" id="PF05239"/>
    </source>
</evidence>
<feature type="region of interest" description="Disordered" evidence="1">
    <location>
        <begin position="24"/>
        <end position="51"/>
    </location>
</feature>
<dbReference type="STRING" id="92487.SAMN02745130_00308"/>
<feature type="chain" id="PRO_5013205060" evidence="2">
    <location>
        <begin position="23"/>
        <end position="158"/>
    </location>
</feature>
<keyword evidence="2" id="KW-0732">Signal</keyword>
<keyword evidence="5" id="KW-1185">Reference proteome</keyword>
<dbReference type="RefSeq" id="WP_078920809.1">
    <property type="nucleotide sequence ID" value="NZ_FUYB01000001.1"/>
</dbReference>
<evidence type="ECO:0000313" key="5">
    <source>
        <dbReference type="Proteomes" id="UP000190460"/>
    </source>
</evidence>
<dbReference type="OrthoDB" id="8021018at2"/>
<protein>
    <submittedName>
        <fullName evidence="4">PRC-barrel domain-containing protein</fullName>
    </submittedName>
</protein>
<proteinExistence type="predicted"/>
<feature type="domain" description="PRC-barrel" evidence="3">
    <location>
        <begin position="78"/>
        <end position="141"/>
    </location>
</feature>
<dbReference type="Proteomes" id="UP000190460">
    <property type="component" value="Unassembled WGS sequence"/>
</dbReference>
<organism evidence="4 5">
    <name type="scientific">Thiothrix eikelboomii</name>
    <dbReference type="NCBI Taxonomy" id="92487"/>
    <lineage>
        <taxon>Bacteria</taxon>
        <taxon>Pseudomonadati</taxon>
        <taxon>Pseudomonadota</taxon>
        <taxon>Gammaproteobacteria</taxon>
        <taxon>Thiotrichales</taxon>
        <taxon>Thiotrichaceae</taxon>
        <taxon>Thiothrix</taxon>
    </lineage>
</organism>
<dbReference type="AlphaFoldDB" id="A0A1T4VU96"/>
<dbReference type="InterPro" id="IPR027275">
    <property type="entry name" value="PRC-brl_dom"/>
</dbReference>
<evidence type="ECO:0000313" key="4">
    <source>
        <dbReference type="EMBL" id="SKA68536.1"/>
    </source>
</evidence>
<evidence type="ECO:0000256" key="1">
    <source>
        <dbReference type="SAM" id="MobiDB-lite"/>
    </source>
</evidence>
<dbReference type="InterPro" id="IPR011033">
    <property type="entry name" value="PRC_barrel-like_sf"/>
</dbReference>
<evidence type="ECO:0000256" key="2">
    <source>
        <dbReference type="SAM" id="SignalP"/>
    </source>
</evidence>
<dbReference type="PANTHER" id="PTHR36505">
    <property type="entry name" value="BLR1072 PROTEIN"/>
    <property type="match status" value="1"/>
</dbReference>
<name>A0A1T4VU96_9GAMM</name>
<feature type="signal peptide" evidence="2">
    <location>
        <begin position="1"/>
        <end position="22"/>
    </location>
</feature>
<reference evidence="4 5" key="1">
    <citation type="submission" date="2017-02" db="EMBL/GenBank/DDBJ databases">
        <authorList>
            <person name="Peterson S.W."/>
        </authorList>
    </citation>
    <scope>NUCLEOTIDE SEQUENCE [LARGE SCALE GENOMIC DNA]</scope>
    <source>
        <strain evidence="4 5">ATCC 49788</strain>
    </source>
</reference>
<sequence length="158" mass="16675">MNYRLVLVLSTALLATTSFVQAETPAATTPTETTAAPAEATAAPAPAATSTPVAGASLTGVSVTEFVDVMNGWSAEKSILDKKVVNEKGDKVGEVEDLIIAPDTFLSYAVIEVGGFLGMGEHRVAVPVKFLQMQDEQIVLEGATKELLEKMPAFKYTK</sequence>